<dbReference type="SUPFAM" id="SSF55729">
    <property type="entry name" value="Acyl-CoA N-acyltransferases (Nat)"/>
    <property type="match status" value="1"/>
</dbReference>
<reference evidence="2 3" key="1">
    <citation type="submission" date="2018-07" db="EMBL/GenBank/DDBJ databases">
        <title>Genomic Encyclopedia of Type Strains, Phase III (KMG-III): the genomes of soil and plant-associated and newly described type strains.</title>
        <authorList>
            <person name="Whitman W."/>
        </authorList>
    </citation>
    <scope>NUCLEOTIDE SEQUENCE [LARGE SCALE GENOMIC DNA]</scope>
    <source>
        <strain evidence="2 3">CECT 7948</strain>
    </source>
</reference>
<dbReference type="Pfam" id="PF14542">
    <property type="entry name" value="Acetyltransf_CG"/>
    <property type="match status" value="1"/>
</dbReference>
<protein>
    <recommendedName>
        <fullName evidence="1">N-acetyltransferase domain-containing protein</fullName>
    </recommendedName>
</protein>
<name>A0A3D9LKV4_9FLAO</name>
<feature type="domain" description="N-acetyltransferase" evidence="1">
    <location>
        <begin position="4"/>
        <end position="91"/>
    </location>
</feature>
<evidence type="ECO:0000259" key="1">
    <source>
        <dbReference type="PROSITE" id="PS51729"/>
    </source>
</evidence>
<gene>
    <name evidence="2" type="ORF">DFQ09_11026</name>
</gene>
<dbReference type="PANTHER" id="PTHR31435">
    <property type="entry name" value="PROTEIN NATD1"/>
    <property type="match status" value="1"/>
</dbReference>
<dbReference type="InterPro" id="IPR045057">
    <property type="entry name" value="Gcn5-rel_NAT"/>
</dbReference>
<dbReference type="EMBL" id="QREI01000010">
    <property type="protein sequence ID" value="REE07832.1"/>
    <property type="molecule type" value="Genomic_DNA"/>
</dbReference>
<dbReference type="RefSeq" id="WP_115812466.1">
    <property type="nucleotide sequence ID" value="NZ_QREI01000010.1"/>
</dbReference>
<evidence type="ECO:0000313" key="3">
    <source>
        <dbReference type="Proteomes" id="UP000256919"/>
    </source>
</evidence>
<accession>A0A3D9LKV4</accession>
<keyword evidence="3" id="KW-1185">Reference proteome</keyword>
<dbReference type="Proteomes" id="UP000256919">
    <property type="component" value="Unassembled WGS sequence"/>
</dbReference>
<dbReference type="OrthoDB" id="9793389at2"/>
<dbReference type="InterPro" id="IPR031165">
    <property type="entry name" value="GNAT_YJDJ"/>
</dbReference>
<proteinExistence type="predicted"/>
<dbReference type="InterPro" id="IPR016181">
    <property type="entry name" value="Acyl_CoA_acyltransferase"/>
</dbReference>
<dbReference type="Gene3D" id="3.40.630.30">
    <property type="match status" value="1"/>
</dbReference>
<organism evidence="2 3">
    <name type="scientific">Winogradskyella pacifica</name>
    <dbReference type="NCBI Taxonomy" id="664642"/>
    <lineage>
        <taxon>Bacteria</taxon>
        <taxon>Pseudomonadati</taxon>
        <taxon>Bacteroidota</taxon>
        <taxon>Flavobacteriia</taxon>
        <taxon>Flavobacteriales</taxon>
        <taxon>Flavobacteriaceae</taxon>
        <taxon>Winogradskyella</taxon>
    </lineage>
</organism>
<dbReference type="PANTHER" id="PTHR31435:SF10">
    <property type="entry name" value="BSR4717 PROTEIN"/>
    <property type="match status" value="1"/>
</dbReference>
<dbReference type="AlphaFoldDB" id="A0A3D9LKV4"/>
<dbReference type="PROSITE" id="PS51729">
    <property type="entry name" value="GNAT_YJDJ"/>
    <property type="match status" value="1"/>
</dbReference>
<comment type="caution">
    <text evidence="2">The sequence shown here is derived from an EMBL/GenBank/DDBJ whole genome shotgun (WGS) entry which is preliminary data.</text>
</comment>
<sequence length="91" mass="10420">MELKHEESKNRFYLLDNKKEIGEIAYANVKDGLIDINHTEIDVNYRGQDLGLQLIKAVADFARENKLQARASCPYVAKVFGETDKYDDIKA</sequence>
<evidence type="ECO:0000313" key="2">
    <source>
        <dbReference type="EMBL" id="REE07832.1"/>
    </source>
</evidence>